<reference evidence="1 2" key="1">
    <citation type="submission" date="2020-07" db="EMBL/GenBank/DDBJ databases">
        <title>Telomere length de novo assembly of all 7 chromosomes of the fungus, Metarhizium brunneum, using a novel assembly pipeline.</title>
        <authorList>
            <person name="Saud z."/>
            <person name="Kortsinoglou A."/>
            <person name="Kouvelis V.N."/>
            <person name="Butt T.M."/>
        </authorList>
    </citation>
    <scope>NUCLEOTIDE SEQUENCE [LARGE SCALE GENOMIC DNA]</scope>
    <source>
        <strain evidence="1 2">4556</strain>
    </source>
</reference>
<evidence type="ECO:0000313" key="2">
    <source>
        <dbReference type="Proteomes" id="UP000510686"/>
    </source>
</evidence>
<sequence length="222" mass="24485">MLHAGLYDETGPPTEDADIYAQSMPIPVALNLTSHLTKRIAQVDKDLLDGLTEAGFELDSGPQGPGIMRNQLIADGKVKVRQSRSRIKAFNESGLVLADGSTLPTDVVVLATGYDNLRTSARKIFGDKVADCLHDVWDLNDEVELNVVSVPPRRRKHASKSKCQWPRRCGDTVDIQDIGGNLALWRIYSLLLGLQIKACEEGLYVTSINTQEEINRGRMSLE</sequence>
<proteinExistence type="predicted"/>
<dbReference type="AlphaFoldDB" id="A0A7D5V3Y3"/>
<dbReference type="SUPFAM" id="SSF51905">
    <property type="entry name" value="FAD/NAD(P)-binding domain"/>
    <property type="match status" value="1"/>
</dbReference>
<accession>A0A7D5V3Y3</accession>
<dbReference type="GeneID" id="90968207"/>
<dbReference type="KEGG" id="mbrn:90968207"/>
<organism evidence="1 2">
    <name type="scientific">Metarhizium brunneum</name>
    <dbReference type="NCBI Taxonomy" id="500148"/>
    <lineage>
        <taxon>Eukaryota</taxon>
        <taxon>Fungi</taxon>
        <taxon>Dikarya</taxon>
        <taxon>Ascomycota</taxon>
        <taxon>Pezizomycotina</taxon>
        <taxon>Sordariomycetes</taxon>
        <taxon>Hypocreomycetidae</taxon>
        <taxon>Hypocreales</taxon>
        <taxon>Clavicipitaceae</taxon>
        <taxon>Metarhizium</taxon>
    </lineage>
</organism>
<dbReference type="InterPro" id="IPR036188">
    <property type="entry name" value="FAD/NAD-bd_sf"/>
</dbReference>
<gene>
    <name evidence="1" type="ORF">G6M90_00g105760</name>
</gene>
<dbReference type="RefSeq" id="XP_065987727.1">
    <property type="nucleotide sequence ID" value="XM_066131683.1"/>
</dbReference>
<dbReference type="EMBL" id="CP058937">
    <property type="protein sequence ID" value="QLI73737.1"/>
    <property type="molecule type" value="Genomic_DNA"/>
</dbReference>
<protein>
    <submittedName>
        <fullName evidence="1">Uncharacterized protein</fullName>
    </submittedName>
</protein>
<evidence type="ECO:0000313" key="1">
    <source>
        <dbReference type="EMBL" id="QLI73737.1"/>
    </source>
</evidence>
<dbReference type="Gene3D" id="3.50.50.60">
    <property type="entry name" value="FAD/NAD(P)-binding domain"/>
    <property type="match status" value="1"/>
</dbReference>
<dbReference type="Proteomes" id="UP000510686">
    <property type="component" value="Chromosome 6"/>
</dbReference>
<dbReference type="OrthoDB" id="74360at2759"/>
<keyword evidence="2" id="KW-1185">Reference proteome</keyword>
<name>A0A7D5V3Y3_9HYPO</name>